<dbReference type="NCBIfam" id="TIGR03568">
    <property type="entry name" value="NeuC_NnaA"/>
    <property type="match status" value="1"/>
</dbReference>
<dbReference type="Proteomes" id="UP001164748">
    <property type="component" value="Chromosome"/>
</dbReference>
<dbReference type="EC" id="3.2.1.183" evidence="2"/>
<evidence type="ECO:0000313" key="2">
    <source>
        <dbReference type="EMBL" id="WBA07869.1"/>
    </source>
</evidence>
<dbReference type="PANTHER" id="PTHR43174">
    <property type="entry name" value="UDP-N-ACETYLGLUCOSAMINE 2-EPIMERASE"/>
    <property type="match status" value="1"/>
</dbReference>
<dbReference type="RefSeq" id="WP_269578454.1">
    <property type="nucleotide sequence ID" value="NZ_CP114588.1"/>
</dbReference>
<reference evidence="2" key="1">
    <citation type="submission" date="2022-09" db="EMBL/GenBank/DDBJ databases">
        <authorList>
            <person name="Li Z.-J."/>
        </authorList>
    </citation>
    <scope>NUCLEOTIDE SEQUENCE</scope>
    <source>
        <strain evidence="2">TGB11</strain>
    </source>
</reference>
<dbReference type="SUPFAM" id="SSF53756">
    <property type="entry name" value="UDP-Glycosyltransferase/glycogen phosphorylase"/>
    <property type="match status" value="1"/>
</dbReference>
<name>A0AA47KJ79_9GAMM</name>
<dbReference type="Gene3D" id="3.40.50.2000">
    <property type="entry name" value="Glycogen Phosphorylase B"/>
    <property type="match status" value="2"/>
</dbReference>
<evidence type="ECO:0000259" key="1">
    <source>
        <dbReference type="Pfam" id="PF02350"/>
    </source>
</evidence>
<dbReference type="InterPro" id="IPR020004">
    <property type="entry name" value="UDP-GlcNAc_Epase"/>
</dbReference>
<evidence type="ECO:0000313" key="3">
    <source>
        <dbReference type="Proteomes" id="UP001164748"/>
    </source>
</evidence>
<gene>
    <name evidence="2" type="primary">neuC</name>
    <name evidence="2" type="ORF">N8M53_08440</name>
</gene>
<accession>A0AA47KJ79</accession>
<protein>
    <submittedName>
        <fullName evidence="2">UDP-N-acetylglucosamine 2-epimerase</fullName>
        <ecNumber evidence="2">3.2.1.183</ecNumber>
    </submittedName>
</protein>
<dbReference type="Pfam" id="PF02350">
    <property type="entry name" value="Epimerase_2"/>
    <property type="match status" value="1"/>
</dbReference>
<keyword evidence="2" id="KW-0326">Glycosidase</keyword>
<dbReference type="EMBL" id="CP114588">
    <property type="protein sequence ID" value="WBA07869.1"/>
    <property type="molecule type" value="Genomic_DNA"/>
</dbReference>
<dbReference type="AlphaFoldDB" id="A0AA47KJ79"/>
<proteinExistence type="predicted"/>
<organism evidence="2 3">
    <name type="scientific">Salinivibrio kushneri</name>
    <dbReference type="NCBI Taxonomy" id="1908198"/>
    <lineage>
        <taxon>Bacteria</taxon>
        <taxon>Pseudomonadati</taxon>
        <taxon>Pseudomonadota</taxon>
        <taxon>Gammaproteobacteria</taxon>
        <taxon>Vibrionales</taxon>
        <taxon>Vibrionaceae</taxon>
        <taxon>Salinivibrio</taxon>
    </lineage>
</organism>
<feature type="domain" description="UDP-N-acetylglucosamine 2-epimerase" evidence="1">
    <location>
        <begin position="23"/>
        <end position="355"/>
    </location>
</feature>
<dbReference type="PANTHER" id="PTHR43174:SF3">
    <property type="entry name" value="UDP-N-ACETYLGLUCOSAMINE 2-EPIMERASE"/>
    <property type="match status" value="1"/>
</dbReference>
<dbReference type="GO" id="GO:0004553">
    <property type="term" value="F:hydrolase activity, hydrolyzing O-glycosyl compounds"/>
    <property type="evidence" value="ECO:0007669"/>
    <property type="project" value="InterPro"/>
</dbReference>
<dbReference type="InterPro" id="IPR029767">
    <property type="entry name" value="WecB-like"/>
</dbReference>
<keyword evidence="2" id="KW-0378">Hydrolase</keyword>
<dbReference type="InterPro" id="IPR003331">
    <property type="entry name" value="UDP_GlcNAc_Epimerase_2_dom"/>
</dbReference>
<sequence>MKKILFLTGTRADFGKLKSLISKVESHPHFEAYVFITGMHMMAKYGMTAREVEKAGFTNLYTYINQNSYDSMDITLAKTIQGLSDYVAETSPDMIVVHGDRVEAMAGAIVGALNNILVAHVEGGEVSGTIDELIRHSVSKMSHIHFVSNQTAKSRLIQLGETESSIYTIGSPDLDIMTSPDLPSLSAVKERYEIGFDAYAVFMYHPVTTELDKLRTHISSTVDALLDSDENYVIIFPNNDSGSEIIIEELERLKGHSRFKIYPSIRFEHFLTLLKNADFMIGNSSAGVREVPFYGKPSINLGTRQDKRANACSIFNVAEEKNSILKAIDKAKKAQFTPVKEFGLGNSDRFFLQALESDAIWCISKQKVFVDLCRDTKSV</sequence>
<dbReference type="GO" id="GO:0006047">
    <property type="term" value="P:UDP-N-acetylglucosamine metabolic process"/>
    <property type="evidence" value="ECO:0007669"/>
    <property type="project" value="InterPro"/>
</dbReference>